<dbReference type="Gene3D" id="1.10.1370.30">
    <property type="match status" value="1"/>
</dbReference>
<feature type="binding site" evidence="2">
    <location>
        <position position="266"/>
    </location>
    <ligand>
        <name>Zn(2+)</name>
        <dbReference type="ChEBI" id="CHEBI:29105"/>
        <note>catalytic</note>
    </ligand>
</feature>
<dbReference type="AlphaFoldDB" id="A0A4R7ZFK4"/>
<dbReference type="EC" id="3.4.17.19" evidence="1"/>
<keyword evidence="1 4" id="KW-0121">Carboxypeptidase</keyword>
<evidence type="ECO:0000313" key="4">
    <source>
        <dbReference type="EMBL" id="TDW16082.1"/>
    </source>
</evidence>
<organism evidence="4 5">
    <name type="scientific">Breznakia blatticola</name>
    <dbReference type="NCBI Taxonomy" id="1754012"/>
    <lineage>
        <taxon>Bacteria</taxon>
        <taxon>Bacillati</taxon>
        <taxon>Bacillota</taxon>
        <taxon>Erysipelotrichia</taxon>
        <taxon>Erysipelotrichales</taxon>
        <taxon>Erysipelotrichaceae</taxon>
        <taxon>Breznakia</taxon>
    </lineage>
</organism>
<dbReference type="InterPro" id="IPR001333">
    <property type="entry name" value="Peptidase_M32_Taq"/>
</dbReference>
<accession>A0A4R7ZFK4</accession>
<evidence type="ECO:0000256" key="3">
    <source>
        <dbReference type="PIRSR" id="PIRSR006615-2"/>
    </source>
</evidence>
<dbReference type="Pfam" id="PF02074">
    <property type="entry name" value="Peptidase_M32"/>
    <property type="match status" value="1"/>
</dbReference>
<evidence type="ECO:0000256" key="1">
    <source>
        <dbReference type="PIRNR" id="PIRNR006615"/>
    </source>
</evidence>
<sequence length="497" mass="57900">MNLETLRNNYETYKNKVAAYGLAQNSIHFDLATSAPEDGKPYLGEMSSILSGEIFSYITDAQNVKMIEDLRDTTDDPLEKQECELRLRDLYNTVKIPKDIYIDYQLELAKSQRIWEEAKETNNWPLFKDELVTVINKTKKLHEYYNIEGSVYDFMLDQFQIGMNTKKYDAFFQTIKDELVPFIKKLKETTQIDDAPLFGSFPSEKQAQFTEILKETLAMDPKKIYITESIHPFTSFFSSQDARFTTRYHENSLMSAILSTIHEYGHALYVLQVNPAYERTTFFSSIGFAMHESQSRLLENHVGRAKGFWQLNYPSLQALFNDDLKDVTFDAFMKMINKANPSLIRIEADELTYPLHILIRYELEKMIFNEDIDLDNLDVLWADKYEEYLGVRPSNASEGILQDMHWSAAYFGYFPTYALGSAFAAQFYNQMDKDFDVQETIAQGNFTKVQDWLATNIHQYGASKTSDEIIQEVCGEPFDAHYYTDYLIKKFSRLYNI</sequence>
<comment type="similarity">
    <text evidence="1">Belongs to the peptidase M32 family.</text>
</comment>
<feature type="binding site" evidence="2">
    <location>
        <position position="262"/>
    </location>
    <ligand>
        <name>Zn(2+)</name>
        <dbReference type="ChEBI" id="CHEBI:29105"/>
        <note>catalytic</note>
    </ligand>
</feature>
<keyword evidence="1" id="KW-0378">Hydrolase</keyword>
<comment type="function">
    <text evidence="1">Broad specificity carboxypetidase that releases amino acids sequentially from the C-terminus, including neutral, aromatic, polar and basic residues.</text>
</comment>
<proteinExistence type="inferred from homology"/>
<comment type="catalytic activity">
    <reaction evidence="1">
        <text>Release of a C-terminal amino acid with broad specificity, except for -Pro.</text>
        <dbReference type="EC" id="3.4.17.19"/>
    </reaction>
</comment>
<reference evidence="4 5" key="1">
    <citation type="submission" date="2019-03" db="EMBL/GenBank/DDBJ databases">
        <title>Genomic Encyclopedia of Type Strains, Phase IV (KMG-IV): sequencing the most valuable type-strain genomes for metagenomic binning, comparative biology and taxonomic classification.</title>
        <authorList>
            <person name="Goeker M."/>
        </authorList>
    </citation>
    <scope>NUCLEOTIDE SEQUENCE [LARGE SCALE GENOMIC DNA]</scope>
    <source>
        <strain evidence="4 5">DSM 28867</strain>
    </source>
</reference>
<evidence type="ECO:0000313" key="5">
    <source>
        <dbReference type="Proteomes" id="UP000294743"/>
    </source>
</evidence>
<dbReference type="PANTHER" id="PTHR34217">
    <property type="entry name" value="METAL-DEPENDENT CARBOXYPEPTIDASE"/>
    <property type="match status" value="1"/>
</dbReference>
<name>A0A4R7ZFK4_9FIRM</name>
<dbReference type="GO" id="GO:0046872">
    <property type="term" value="F:metal ion binding"/>
    <property type="evidence" value="ECO:0007669"/>
    <property type="project" value="UniProtKB-KW"/>
</dbReference>
<dbReference type="CDD" id="cd06460">
    <property type="entry name" value="M32_Taq"/>
    <property type="match status" value="1"/>
</dbReference>
<dbReference type="PROSITE" id="PS52034">
    <property type="entry name" value="PEPTIDASE_M32"/>
    <property type="match status" value="1"/>
</dbReference>
<dbReference type="PANTHER" id="PTHR34217:SF1">
    <property type="entry name" value="CARBOXYPEPTIDASE 1"/>
    <property type="match status" value="1"/>
</dbReference>
<keyword evidence="1 2" id="KW-0479">Metal-binding</keyword>
<protein>
    <recommendedName>
        <fullName evidence="1">Metal-dependent carboxypeptidase</fullName>
        <ecNumber evidence="1">3.4.17.19</ecNumber>
    </recommendedName>
</protein>
<dbReference type="GO" id="GO:0006508">
    <property type="term" value="P:proteolysis"/>
    <property type="evidence" value="ECO:0007669"/>
    <property type="project" value="UniProtKB-UniRule"/>
</dbReference>
<keyword evidence="5" id="KW-1185">Reference proteome</keyword>
<dbReference type="RefSeq" id="WP_134170265.1">
    <property type="nucleotide sequence ID" value="NZ_SODD01000029.1"/>
</dbReference>
<gene>
    <name evidence="4" type="ORF">EDD63_12926</name>
</gene>
<dbReference type="OrthoDB" id="9772308at2"/>
<dbReference type="SUPFAM" id="SSF55486">
    <property type="entry name" value="Metalloproteases ('zincins'), catalytic domain"/>
    <property type="match status" value="1"/>
</dbReference>
<dbReference type="Proteomes" id="UP000294743">
    <property type="component" value="Unassembled WGS sequence"/>
</dbReference>
<dbReference type="EMBL" id="SODD01000029">
    <property type="protein sequence ID" value="TDW16082.1"/>
    <property type="molecule type" value="Genomic_DNA"/>
</dbReference>
<feature type="active site" description="Proton donor/acceptor" evidence="3">
    <location>
        <position position="263"/>
    </location>
</feature>
<dbReference type="GO" id="GO:0004181">
    <property type="term" value="F:metallocarboxypeptidase activity"/>
    <property type="evidence" value="ECO:0007669"/>
    <property type="project" value="UniProtKB-UniRule"/>
</dbReference>
<evidence type="ECO:0000256" key="2">
    <source>
        <dbReference type="PIRSR" id="PIRSR006615-1"/>
    </source>
</evidence>
<keyword evidence="2" id="KW-0862">Zinc</keyword>
<comment type="caution">
    <text evidence="4">The sequence shown here is derived from an EMBL/GenBank/DDBJ whole genome shotgun (WGS) entry which is preliminary data.</text>
</comment>
<keyword evidence="1" id="KW-0482">Metalloprotease</keyword>
<comment type="cofactor">
    <cofactor evidence="2">
        <name>Zn(2+)</name>
        <dbReference type="ChEBI" id="CHEBI:29105"/>
    </cofactor>
    <text evidence="2">Binds 1 zinc ion per subunit.</text>
</comment>
<dbReference type="PIRSF" id="PIRSF006615">
    <property type="entry name" value="Zn_crbxpep_Taq"/>
    <property type="match status" value="1"/>
</dbReference>
<feature type="binding site" evidence="2">
    <location>
        <position position="292"/>
    </location>
    <ligand>
        <name>Zn(2+)</name>
        <dbReference type="ChEBI" id="CHEBI:29105"/>
        <note>catalytic</note>
    </ligand>
</feature>
<dbReference type="PRINTS" id="PR00998">
    <property type="entry name" value="CRBOXYPTASET"/>
</dbReference>
<keyword evidence="1" id="KW-0645">Protease</keyword>